<gene>
    <name evidence="2" type="ORF">FOZ63_014519</name>
</gene>
<feature type="chain" id="PRO_5029625543" evidence="1">
    <location>
        <begin position="18"/>
        <end position="165"/>
    </location>
</feature>
<evidence type="ECO:0000313" key="3">
    <source>
        <dbReference type="Proteomes" id="UP000553632"/>
    </source>
</evidence>
<dbReference type="Proteomes" id="UP000553632">
    <property type="component" value="Unassembled WGS sequence"/>
</dbReference>
<dbReference type="EMBL" id="JABANO010030144">
    <property type="protein sequence ID" value="KAF4712373.1"/>
    <property type="molecule type" value="Genomic_DNA"/>
</dbReference>
<organism evidence="2 3">
    <name type="scientific">Perkinsus olseni</name>
    <name type="common">Perkinsus atlanticus</name>
    <dbReference type="NCBI Taxonomy" id="32597"/>
    <lineage>
        <taxon>Eukaryota</taxon>
        <taxon>Sar</taxon>
        <taxon>Alveolata</taxon>
        <taxon>Perkinsozoa</taxon>
        <taxon>Perkinsea</taxon>
        <taxon>Perkinsida</taxon>
        <taxon>Perkinsidae</taxon>
        <taxon>Perkinsus</taxon>
    </lineage>
</organism>
<keyword evidence="1" id="KW-0732">Signal</keyword>
<comment type="caution">
    <text evidence="2">The sequence shown here is derived from an EMBL/GenBank/DDBJ whole genome shotgun (WGS) entry which is preliminary data.</text>
</comment>
<dbReference type="AlphaFoldDB" id="A0A7J6QVQ0"/>
<feature type="signal peptide" evidence="1">
    <location>
        <begin position="1"/>
        <end position="17"/>
    </location>
</feature>
<reference evidence="2 3" key="1">
    <citation type="submission" date="2020-04" db="EMBL/GenBank/DDBJ databases">
        <title>Perkinsus olseni comparative genomics.</title>
        <authorList>
            <person name="Bogema D.R."/>
        </authorList>
    </citation>
    <scope>NUCLEOTIDE SEQUENCE [LARGE SCALE GENOMIC DNA]</scope>
    <source>
        <strain evidence="2 3">ATCC PRA-207</strain>
    </source>
</reference>
<feature type="non-terminal residue" evidence="2">
    <location>
        <position position="165"/>
    </location>
</feature>
<evidence type="ECO:0000256" key="1">
    <source>
        <dbReference type="SAM" id="SignalP"/>
    </source>
</evidence>
<keyword evidence="3" id="KW-1185">Reference proteome</keyword>
<evidence type="ECO:0000313" key="2">
    <source>
        <dbReference type="EMBL" id="KAF4712373.1"/>
    </source>
</evidence>
<proteinExistence type="predicted"/>
<name>A0A7J6QVQ0_PEROL</name>
<accession>A0A7J6QVQ0</accession>
<protein>
    <submittedName>
        <fullName evidence="2">Uncharacterized protein</fullName>
    </submittedName>
</protein>
<sequence>MPLLLSWFTLILIGVGGSRKEHDLIYELGRSLEALNSSLSGMHGPVVLSDRMRAILEEALPEAARYISSPSEGRMREKVQVLDLATNKPDYSLLVDLPPPLRNARPVDAGVGVLHARLLQLDADKDLPDSVLVTVNSDNTLKIVDHHSGRVLSSTTVEVNASKVD</sequence>